<dbReference type="InterPro" id="IPR021408">
    <property type="entry name" value="DUF3046"/>
</dbReference>
<evidence type="ECO:0008006" key="3">
    <source>
        <dbReference type="Google" id="ProtNLM"/>
    </source>
</evidence>
<dbReference type="RefSeq" id="WP_038612014.1">
    <property type="nucleotide sequence ID" value="NZ_CP009215.1"/>
</dbReference>
<reference evidence="1 2" key="1">
    <citation type="submission" date="2014-08" db="EMBL/GenBank/DDBJ databases">
        <title>Complete genome sequence of Corynebacterium ureicelerivorans DSM 45051, a lipophilic and urea-splitting isolate from a blood culture of a septicaemia patient.</title>
        <authorList>
            <person name="Tippelt A."/>
            <person name="Albersmeier A."/>
            <person name="Brinkrolf K."/>
            <person name="Ruckert C."/>
            <person name="Tauch A."/>
        </authorList>
    </citation>
    <scope>NUCLEOTIDE SEQUENCE [LARGE SCALE GENOMIC DNA]</scope>
    <source>
        <strain evidence="1 2">IMMIB RIV-2301</strain>
    </source>
</reference>
<dbReference type="Proteomes" id="UP000028939">
    <property type="component" value="Chromosome"/>
</dbReference>
<evidence type="ECO:0000313" key="1">
    <source>
        <dbReference type="EMBL" id="AIL97100.1"/>
    </source>
</evidence>
<gene>
    <name evidence="1" type="ORF">CUREI_07170</name>
</gene>
<keyword evidence="2" id="KW-1185">Reference proteome</keyword>
<dbReference type="OrthoDB" id="3215033at2"/>
<dbReference type="Pfam" id="PF11248">
    <property type="entry name" value="DUF3046"/>
    <property type="match status" value="1"/>
</dbReference>
<protein>
    <recommendedName>
        <fullName evidence="3">DUF3046 domain-containing protein</fullName>
    </recommendedName>
</protein>
<dbReference type="AlphaFoldDB" id="A0A077HLA4"/>
<sequence length="71" mass="8144">MRLTEFDQLVRDEFGPDRAQWIIQTQVLPGFEKTSAELIGDGVDPREAWRGLCEAFDIPEERRLGVDRPGN</sequence>
<dbReference type="HOGENOM" id="CLU_179041_0_0_11"/>
<organism evidence="1 2">
    <name type="scientific">Corynebacterium ureicelerivorans</name>
    <dbReference type="NCBI Taxonomy" id="401472"/>
    <lineage>
        <taxon>Bacteria</taxon>
        <taxon>Bacillati</taxon>
        <taxon>Actinomycetota</taxon>
        <taxon>Actinomycetes</taxon>
        <taxon>Mycobacteriales</taxon>
        <taxon>Corynebacteriaceae</taxon>
        <taxon>Corynebacterium</taxon>
    </lineage>
</organism>
<accession>A0A077HLA4</accession>
<name>A0A077HLA4_9CORY</name>
<proteinExistence type="predicted"/>
<dbReference type="KEGG" id="cuv:CUREI_07170"/>
<dbReference type="STRING" id="401472.CUREI_07170"/>
<dbReference type="EMBL" id="CP009215">
    <property type="protein sequence ID" value="AIL97100.1"/>
    <property type="molecule type" value="Genomic_DNA"/>
</dbReference>
<evidence type="ECO:0000313" key="2">
    <source>
        <dbReference type="Proteomes" id="UP000028939"/>
    </source>
</evidence>